<organism evidence="1 2">
    <name type="scientific">Undibacterium umbellatum</name>
    <dbReference type="NCBI Taxonomy" id="2762300"/>
    <lineage>
        <taxon>Bacteria</taxon>
        <taxon>Pseudomonadati</taxon>
        <taxon>Pseudomonadota</taxon>
        <taxon>Betaproteobacteria</taxon>
        <taxon>Burkholderiales</taxon>
        <taxon>Oxalobacteraceae</taxon>
        <taxon>Undibacterium</taxon>
    </lineage>
</organism>
<reference evidence="1 2" key="1">
    <citation type="submission" date="2020-08" db="EMBL/GenBank/DDBJ databases">
        <title>Novel species isolated from subtropical streams in China.</title>
        <authorList>
            <person name="Lu H."/>
        </authorList>
    </citation>
    <scope>NUCLEOTIDE SEQUENCE [LARGE SCALE GENOMIC DNA]</scope>
    <source>
        <strain evidence="1 2">NL8W</strain>
    </source>
</reference>
<gene>
    <name evidence="1" type="ORF">H8L47_00685</name>
</gene>
<dbReference type="RefSeq" id="WP_186951324.1">
    <property type="nucleotide sequence ID" value="NZ_JACOFX010000001.1"/>
</dbReference>
<dbReference type="Proteomes" id="UP000646911">
    <property type="component" value="Unassembled WGS sequence"/>
</dbReference>
<proteinExistence type="predicted"/>
<evidence type="ECO:0000313" key="1">
    <source>
        <dbReference type="EMBL" id="MBC3906072.1"/>
    </source>
</evidence>
<sequence>MNTRITYQPLNQTSFSLAAQAGRLLGKGMETNEVDDLTDAAADSFFAKTISAPLLNSKAAPDLCDQNGGWDLAFHMKIMMDIRGANP</sequence>
<keyword evidence="2" id="KW-1185">Reference proteome</keyword>
<comment type="caution">
    <text evidence="1">The sequence shown here is derived from an EMBL/GenBank/DDBJ whole genome shotgun (WGS) entry which is preliminary data.</text>
</comment>
<name>A0ABR6Z2Y2_9BURK</name>
<evidence type="ECO:0000313" key="2">
    <source>
        <dbReference type="Proteomes" id="UP000646911"/>
    </source>
</evidence>
<accession>A0ABR6Z2Y2</accession>
<protein>
    <submittedName>
        <fullName evidence="1">Uncharacterized protein</fullName>
    </submittedName>
</protein>
<dbReference type="EMBL" id="JACOFX010000001">
    <property type="protein sequence ID" value="MBC3906072.1"/>
    <property type="molecule type" value="Genomic_DNA"/>
</dbReference>